<dbReference type="SUPFAM" id="SSF48452">
    <property type="entry name" value="TPR-like"/>
    <property type="match status" value="4"/>
</dbReference>
<evidence type="ECO:0000256" key="2">
    <source>
        <dbReference type="ARBA" id="ARBA00022803"/>
    </source>
</evidence>
<keyword evidence="1" id="KW-0677">Repeat</keyword>
<feature type="repeat" description="TPR" evidence="3">
    <location>
        <begin position="335"/>
        <end position="368"/>
    </location>
</feature>
<feature type="repeat" description="TPR" evidence="3">
    <location>
        <begin position="62"/>
        <end position="95"/>
    </location>
</feature>
<evidence type="ECO:0000256" key="1">
    <source>
        <dbReference type="ARBA" id="ARBA00022737"/>
    </source>
</evidence>
<name>A0AAU7NPG6_9GAMM</name>
<dbReference type="Proteomes" id="UP001225378">
    <property type="component" value="Chromosome"/>
</dbReference>
<dbReference type="Pfam" id="PF14559">
    <property type="entry name" value="TPR_19"/>
    <property type="match status" value="3"/>
</dbReference>
<feature type="repeat" description="TPR" evidence="3">
    <location>
        <begin position="607"/>
        <end position="640"/>
    </location>
</feature>
<evidence type="ECO:0000313" key="5">
    <source>
        <dbReference type="Proteomes" id="UP001225378"/>
    </source>
</evidence>
<keyword evidence="5" id="KW-1185">Reference proteome</keyword>
<dbReference type="PROSITE" id="PS50005">
    <property type="entry name" value="TPR"/>
    <property type="match status" value="5"/>
</dbReference>
<feature type="repeat" description="TPR" evidence="3">
    <location>
        <begin position="403"/>
        <end position="436"/>
    </location>
</feature>
<evidence type="ECO:0000256" key="3">
    <source>
        <dbReference type="PROSITE-ProRule" id="PRU00339"/>
    </source>
</evidence>
<reference evidence="4 5" key="1">
    <citation type="journal article" date="2024" name="Microbiology">
        <title>Methylomarinum rosea sp. nov., a novel halophilic methanotrophic bacterium from the hypersaline Lake Elton.</title>
        <authorList>
            <person name="Suleimanov R.Z."/>
            <person name="Oshkin I.Y."/>
            <person name="Danilova O.V."/>
            <person name="Suzina N.E."/>
            <person name="Dedysh S.N."/>
        </authorList>
    </citation>
    <scope>NUCLEOTIDE SEQUENCE [LARGE SCALE GENOMIC DNA]</scope>
    <source>
        <strain evidence="4 5">Ch1-1</strain>
    </source>
</reference>
<proteinExistence type="predicted"/>
<dbReference type="PANTHER" id="PTHR45586">
    <property type="entry name" value="TPR REPEAT-CONTAINING PROTEIN PA4667"/>
    <property type="match status" value="1"/>
</dbReference>
<dbReference type="Pfam" id="PF13432">
    <property type="entry name" value="TPR_16"/>
    <property type="match status" value="2"/>
</dbReference>
<sequence length="797" mass="89956">MINKSKRTSILGLALLALSACDSIESSDEDFLQKGVDLYSQGEYAKAELELKNAIQKNPDAADSYYYMALLNEKTRNFKAMRMNLQEALKLKPDNLDARIKLAKVHLLFNDIDLVSAEIDTVLTAQADNLEAMTLRAQVFEKRQQSAEALDWVDKVLEKDPDFIDALALKTVIMLKQQRYDEGLATAEHALSLDSENITVHLLKIQLHSRQNDVSAVVDDYRALMKVQPDNDEIKYALARAYVNNEDRRQAEAVLRGLVKEKPDNIKAKLMLLEFLATANRPEAFQQLQAFLPAAKAEDKIALAKWALSKKGGDEAKAILTKIVAGQQDQSKPKQSALFMLAGISIQQKEFQQASALLERLLSINPDYVDAKVMQAALLLNEEKDAQAEALLNNILWEKPDSDSALVLLAKIYQQRGDRDKAYNKYLDAFKINPANKQALQPLVEQALRKEHNDYAKELIQTSMRRGGQSLDLLQMLAKVQIDDKDWEGAEKVIKAIETRKSGGLLAQLLSAQMRTRQEQFVKAIDIYQQILTQYPWHAPSLAAMANNYERLNKRSVMLNYLDEFIEKYPNQSSAQILKSRLLALDGKTEQAIALLQDYLRDHDMVSAAYGELAGLYLKQGKNESALRSYRQGLQKKPDNIKLLMALASFHEQQGQYDSAISQYEKVLTLAPDIEVVQNNLAAILLKQGTEAGIARAVELTAKFRQSEQPYFLDSYAWAQFKSDNVNEALTALRKVLVLAPDVPVFRYHLAKIYHQRGDRSKAVMELRQALRLGKKSPFVERESAEGLLDELLTAKR</sequence>
<accession>A0AAU7NPG6</accession>
<organism evidence="4 5">
    <name type="scientific">Methylomarinum roseum</name>
    <dbReference type="NCBI Taxonomy" id="3067653"/>
    <lineage>
        <taxon>Bacteria</taxon>
        <taxon>Pseudomonadati</taxon>
        <taxon>Pseudomonadota</taxon>
        <taxon>Gammaproteobacteria</taxon>
        <taxon>Methylococcales</taxon>
        <taxon>Methylococcaceae</taxon>
        <taxon>Methylomarinum</taxon>
    </lineage>
</organism>
<protein>
    <submittedName>
        <fullName evidence="4">Tetratricopeptide repeat protein</fullName>
    </submittedName>
</protein>
<dbReference type="AlphaFoldDB" id="A0AAU7NPG6"/>
<dbReference type="EMBL" id="CP157743">
    <property type="protein sequence ID" value="XBS18845.1"/>
    <property type="molecule type" value="Genomic_DNA"/>
</dbReference>
<gene>
    <name evidence="4" type="ORF">Q9L42_010705</name>
</gene>
<dbReference type="KEGG" id="mech:Q9L42_010705"/>
<dbReference type="InterPro" id="IPR011990">
    <property type="entry name" value="TPR-like_helical_dom_sf"/>
</dbReference>
<dbReference type="PANTHER" id="PTHR45586:SF1">
    <property type="entry name" value="LIPOPOLYSACCHARIDE ASSEMBLY PROTEIN B"/>
    <property type="match status" value="1"/>
</dbReference>
<dbReference type="SMART" id="SM00028">
    <property type="entry name" value="TPR"/>
    <property type="match status" value="12"/>
</dbReference>
<dbReference type="Pfam" id="PF13174">
    <property type="entry name" value="TPR_6"/>
    <property type="match status" value="1"/>
</dbReference>
<dbReference type="Gene3D" id="1.25.40.10">
    <property type="entry name" value="Tetratricopeptide repeat domain"/>
    <property type="match status" value="3"/>
</dbReference>
<evidence type="ECO:0000313" key="4">
    <source>
        <dbReference type="EMBL" id="XBS18845.1"/>
    </source>
</evidence>
<dbReference type="PROSITE" id="PS51257">
    <property type="entry name" value="PROKAR_LIPOPROTEIN"/>
    <property type="match status" value="1"/>
</dbReference>
<dbReference type="InterPro" id="IPR019734">
    <property type="entry name" value="TPR_rpt"/>
</dbReference>
<dbReference type="RefSeq" id="WP_349431043.1">
    <property type="nucleotide sequence ID" value="NZ_CP157743.1"/>
</dbReference>
<feature type="repeat" description="TPR" evidence="3">
    <location>
        <begin position="641"/>
        <end position="674"/>
    </location>
</feature>
<dbReference type="InterPro" id="IPR051012">
    <property type="entry name" value="CellSynth/LPSAsmb/PSIAsmb"/>
</dbReference>
<keyword evidence="2 3" id="KW-0802">TPR repeat</keyword>